<evidence type="ECO:0000313" key="1">
    <source>
        <dbReference type="EMBL" id="OBZ86819.1"/>
    </source>
</evidence>
<comment type="caution">
    <text evidence="1">The sequence shown here is derived from an EMBL/GenBank/DDBJ whole genome shotgun (WGS) entry which is preliminary data.</text>
</comment>
<gene>
    <name evidence="1" type="ORF">A0J61_05129</name>
</gene>
<dbReference type="InParanoid" id="A0A1C7NDI3"/>
<keyword evidence="2" id="KW-1185">Reference proteome</keyword>
<dbReference type="AlphaFoldDB" id="A0A1C7NDI3"/>
<dbReference type="Proteomes" id="UP000093000">
    <property type="component" value="Unassembled WGS sequence"/>
</dbReference>
<accession>A0A1C7NDI3</accession>
<dbReference type="EMBL" id="LUGH01000269">
    <property type="protein sequence ID" value="OBZ86819.1"/>
    <property type="molecule type" value="Genomic_DNA"/>
</dbReference>
<name>A0A1C7NDI3_9FUNG</name>
<sequence>MVSPINAYQPREEDQLEVEKHLKNQAYLYVLRQQRHHECIFKSVYPLKPASSLCKPFDQFCKLNSRSGIETETGKCTIWKWRNLYISMKSKRENFPT</sequence>
<evidence type="ECO:0000313" key="2">
    <source>
        <dbReference type="Proteomes" id="UP000093000"/>
    </source>
</evidence>
<proteinExistence type="predicted"/>
<organism evidence="1 2">
    <name type="scientific">Choanephora cucurbitarum</name>
    <dbReference type="NCBI Taxonomy" id="101091"/>
    <lineage>
        <taxon>Eukaryota</taxon>
        <taxon>Fungi</taxon>
        <taxon>Fungi incertae sedis</taxon>
        <taxon>Mucoromycota</taxon>
        <taxon>Mucoromycotina</taxon>
        <taxon>Mucoromycetes</taxon>
        <taxon>Mucorales</taxon>
        <taxon>Mucorineae</taxon>
        <taxon>Choanephoraceae</taxon>
        <taxon>Choanephoroideae</taxon>
        <taxon>Choanephora</taxon>
    </lineage>
</organism>
<protein>
    <submittedName>
        <fullName evidence="1">Uncharacterized protein</fullName>
    </submittedName>
</protein>
<reference evidence="1 2" key="1">
    <citation type="submission" date="2016-03" db="EMBL/GenBank/DDBJ databases">
        <title>Choanephora cucurbitarum.</title>
        <authorList>
            <person name="Min B."/>
            <person name="Park H."/>
            <person name="Park J.-H."/>
            <person name="Shin H.-D."/>
            <person name="Choi I.-G."/>
        </authorList>
    </citation>
    <scope>NUCLEOTIDE SEQUENCE [LARGE SCALE GENOMIC DNA]</scope>
    <source>
        <strain evidence="1 2">KUS-F28377</strain>
    </source>
</reference>